<protein>
    <submittedName>
        <fullName evidence="3">Uncharacterized protein</fullName>
    </submittedName>
</protein>
<evidence type="ECO:0000313" key="2">
    <source>
        <dbReference type="Proteomes" id="UP000887581"/>
    </source>
</evidence>
<accession>A0A915PPX3</accession>
<dbReference type="Proteomes" id="UP000887581">
    <property type="component" value="Unplaced"/>
</dbReference>
<feature type="chain" id="PRO_5037848490" evidence="1">
    <location>
        <begin position="19"/>
        <end position="291"/>
    </location>
</feature>
<sequence>MEVVTVLIQCLLISSTGAMYYTRGRIPSLQCTQYSFCTERDRDRWLEKRRSYKILLRLKNEVFQEISKLSVSALSVNRWRNYFCHEYQSVAFLMENDSERWQITCLWSGNDINATCAPAPPNTKPISYIERQKWRQMLNVCDANRDILCTDSLTCSEHHRILWFRMRKHVKNILNFMNYNGYEYQKRRLQYDDPSIYSLKMRYMLCREVQSVGFMIDSQSDQWPIRCLWNGNAMNGTCAPGPPSNLSVFYITPKEWQQKVKEFRIKIGCSGKDIENANKVCRYDIVLRMKN</sequence>
<evidence type="ECO:0000313" key="3">
    <source>
        <dbReference type="WBParaSite" id="sdigi.contig190.g5891.t1"/>
    </source>
</evidence>
<evidence type="ECO:0000256" key="1">
    <source>
        <dbReference type="SAM" id="SignalP"/>
    </source>
</evidence>
<dbReference type="AlphaFoldDB" id="A0A915PPX3"/>
<keyword evidence="1" id="KW-0732">Signal</keyword>
<dbReference type="WBParaSite" id="sdigi.contig190.g5891.t1">
    <property type="protein sequence ID" value="sdigi.contig190.g5891.t1"/>
    <property type="gene ID" value="sdigi.contig190.g5891"/>
</dbReference>
<feature type="signal peptide" evidence="1">
    <location>
        <begin position="1"/>
        <end position="18"/>
    </location>
</feature>
<reference evidence="3" key="1">
    <citation type="submission" date="2022-11" db="UniProtKB">
        <authorList>
            <consortium name="WormBaseParasite"/>
        </authorList>
    </citation>
    <scope>IDENTIFICATION</scope>
</reference>
<organism evidence="2 3">
    <name type="scientific">Setaria digitata</name>
    <dbReference type="NCBI Taxonomy" id="48799"/>
    <lineage>
        <taxon>Eukaryota</taxon>
        <taxon>Metazoa</taxon>
        <taxon>Ecdysozoa</taxon>
        <taxon>Nematoda</taxon>
        <taxon>Chromadorea</taxon>
        <taxon>Rhabditida</taxon>
        <taxon>Spirurina</taxon>
        <taxon>Spiruromorpha</taxon>
        <taxon>Filarioidea</taxon>
        <taxon>Setariidae</taxon>
        <taxon>Setaria</taxon>
    </lineage>
</organism>
<keyword evidence="2" id="KW-1185">Reference proteome</keyword>
<proteinExistence type="predicted"/>
<name>A0A915PPX3_9BILA</name>